<dbReference type="AlphaFoldDB" id="A0ABD5U8M1"/>
<comment type="caution">
    <text evidence="1">The sequence shown here is derived from an EMBL/GenBank/DDBJ whole genome shotgun (WGS) entry which is preliminary data.</text>
</comment>
<accession>A0ABD5U8M1</accession>
<proteinExistence type="predicted"/>
<evidence type="ECO:0000313" key="1">
    <source>
        <dbReference type="EMBL" id="MFC6836800.1"/>
    </source>
</evidence>
<reference evidence="1 2" key="1">
    <citation type="journal article" date="2019" name="Int. J. Syst. Evol. Microbiol.">
        <title>The Global Catalogue of Microorganisms (GCM) 10K type strain sequencing project: providing services to taxonomists for standard genome sequencing and annotation.</title>
        <authorList>
            <consortium name="The Broad Institute Genomics Platform"/>
            <consortium name="The Broad Institute Genome Sequencing Center for Infectious Disease"/>
            <person name="Wu L."/>
            <person name="Ma J."/>
        </authorList>
    </citation>
    <scope>NUCLEOTIDE SEQUENCE [LARGE SCALE GENOMIC DNA]</scope>
    <source>
        <strain evidence="1 2">PSRA2</strain>
    </source>
</reference>
<name>A0ABD5U8M1_9EURY</name>
<sequence length="59" mass="6567">MVYRAILPDGDIECSEYDRGDKGVDLYGEGGTFVAFVPYANLIAILDEEHVPTDERSIM</sequence>
<dbReference type="Proteomes" id="UP001596406">
    <property type="component" value="Unassembled WGS sequence"/>
</dbReference>
<dbReference type="RefSeq" id="WP_304448477.1">
    <property type="nucleotide sequence ID" value="NZ_JARRAH010000001.1"/>
</dbReference>
<gene>
    <name evidence="1" type="ORF">ACFQHK_09775</name>
</gene>
<dbReference type="EMBL" id="JBHSXM010000001">
    <property type="protein sequence ID" value="MFC6836800.1"/>
    <property type="molecule type" value="Genomic_DNA"/>
</dbReference>
<organism evidence="1 2">
    <name type="scientific">Halomarina ordinaria</name>
    <dbReference type="NCBI Taxonomy" id="3033939"/>
    <lineage>
        <taxon>Archaea</taxon>
        <taxon>Methanobacteriati</taxon>
        <taxon>Methanobacteriota</taxon>
        <taxon>Stenosarchaea group</taxon>
        <taxon>Halobacteria</taxon>
        <taxon>Halobacteriales</taxon>
        <taxon>Natronomonadaceae</taxon>
        <taxon>Halomarina</taxon>
    </lineage>
</organism>
<keyword evidence="2" id="KW-1185">Reference proteome</keyword>
<evidence type="ECO:0000313" key="2">
    <source>
        <dbReference type="Proteomes" id="UP001596406"/>
    </source>
</evidence>
<protein>
    <submittedName>
        <fullName evidence="1">Uncharacterized protein</fullName>
    </submittedName>
</protein>